<proteinExistence type="predicted"/>
<sequence length="348" mass="36878">MKKMFISGVIASYVLFGGCTQAFASTLPNNTATTTKTTKTTKTTSDTYTKVETSTGIVNSPIGLYMLNEPNMNGNIITALDYGANVTIEGVSGDWYKVEAGGYTGYVYKQFITEAATVYSSNNTNSSTSTSTTSTTTSSSEYGVVSNLNLGYSLNFRTAPNLSSTIIGSLAEGTQVKILGESNGWYNVEYNGVVGYAYGEFISITGSSSTSSTTSSSSVTNSTSTSSSTSTVTAQDIINYAMQFEGYPYVWGGDSPSTGFDCSGFVQYVYAHFGIDLPRTTFEQVNCGTPVSLSDVKPGDLVFEMPSPEGPNHVGIYIGNGKILDAMDPQNGVTISPIYEVVAVRDVL</sequence>
<organism evidence="1 2">
    <name type="scientific">Candidatus Sarcina troglodytae</name>
    <dbReference type="NCBI Taxonomy" id="2726954"/>
    <lineage>
        <taxon>Bacteria</taxon>
        <taxon>Bacillati</taxon>
        <taxon>Bacillota</taxon>
        <taxon>Clostridia</taxon>
        <taxon>Eubacteriales</taxon>
        <taxon>Clostridiaceae</taxon>
        <taxon>Sarcina</taxon>
    </lineage>
</organism>
<evidence type="ECO:0000313" key="1">
    <source>
        <dbReference type="EMBL" id="QPJ85257.1"/>
    </source>
</evidence>
<reference evidence="1" key="1">
    <citation type="submission" date="2020-04" db="EMBL/GenBank/DDBJ databases">
        <title>A novel bacterium ('Candidatus Sarcina troglodytae' sp. nov.) linked to a protracted, uniformly lethal epizootic among sanctuary western chimpanzees (Pan troglodytes verus) in Sierra Leone.</title>
        <authorList>
            <person name="Owens L.A."/>
            <person name="Colitti B."/>
            <person name="Hirji I."/>
            <person name="Pizaro A."/>
            <person name="Jaffe J.E."/>
            <person name="Moittie S."/>
            <person name="Bishop-Lilly K.A."/>
            <person name="Estrella L.A."/>
            <person name="Voegtly L.J."/>
            <person name="Kuhn J.H."/>
            <person name="Suen G."/>
            <person name="Deblois C.L."/>
            <person name="Dunn C."/>
            <person name="Juan-Salles C."/>
            <person name="Goldberg T.L."/>
        </authorList>
    </citation>
    <scope>NUCLEOTIDE SEQUENCE</scope>
    <source>
        <strain evidence="1">JB2</strain>
    </source>
</reference>
<dbReference type="EMBL" id="CP051754">
    <property type="protein sequence ID" value="QPJ85257.1"/>
    <property type="molecule type" value="Genomic_DNA"/>
</dbReference>
<name>A0ACD1BCZ0_9CLOT</name>
<keyword evidence="2" id="KW-1185">Reference proteome</keyword>
<dbReference type="Proteomes" id="UP000594603">
    <property type="component" value="Chromosome"/>
</dbReference>
<accession>A0ACD1BCZ0</accession>
<protein>
    <submittedName>
        <fullName evidence="1">C40 family peptidase</fullName>
    </submittedName>
</protein>
<gene>
    <name evidence="1" type="ORF">HH195_04745</name>
</gene>
<evidence type="ECO:0000313" key="2">
    <source>
        <dbReference type="Proteomes" id="UP000594603"/>
    </source>
</evidence>